<dbReference type="InterPro" id="IPR050750">
    <property type="entry name" value="C5-MTase"/>
</dbReference>
<dbReference type="Gene3D" id="3.40.50.150">
    <property type="entry name" value="Vaccinia Virus protein VP39"/>
    <property type="match status" value="1"/>
</dbReference>
<reference evidence="6" key="1">
    <citation type="journal article" date="2021" name="Proc. Natl. Acad. Sci. U.S.A.">
        <title>A Catalog of Tens of Thousands of Viruses from Human Metagenomes Reveals Hidden Associations with Chronic Diseases.</title>
        <authorList>
            <person name="Tisza M.J."/>
            <person name="Buck C.B."/>
        </authorList>
    </citation>
    <scope>NUCLEOTIDE SEQUENCE</scope>
    <source>
        <strain evidence="6">CtrJu12</strain>
    </source>
</reference>
<organism evidence="6">
    <name type="scientific">Podoviridae sp. ctrJu12</name>
    <dbReference type="NCBI Taxonomy" id="2825278"/>
    <lineage>
        <taxon>Viruses</taxon>
        <taxon>Duplodnaviria</taxon>
        <taxon>Heunggongvirae</taxon>
        <taxon>Uroviricota</taxon>
        <taxon>Caudoviricetes</taxon>
    </lineage>
</organism>
<dbReference type="PROSITE" id="PS00095">
    <property type="entry name" value="C5_MTASE_2"/>
    <property type="match status" value="1"/>
</dbReference>
<dbReference type="InterPro" id="IPR001525">
    <property type="entry name" value="C5_MeTfrase"/>
</dbReference>
<dbReference type="InterPro" id="IPR029063">
    <property type="entry name" value="SAM-dependent_MTases_sf"/>
</dbReference>
<dbReference type="PRINTS" id="PR00105">
    <property type="entry name" value="C5METTRFRASE"/>
</dbReference>
<evidence type="ECO:0000256" key="1">
    <source>
        <dbReference type="ARBA" id="ARBA00022603"/>
    </source>
</evidence>
<dbReference type="EMBL" id="BK016040">
    <property type="protein sequence ID" value="DAF90924.1"/>
    <property type="molecule type" value="Genomic_DNA"/>
</dbReference>
<dbReference type="GO" id="GO:0032259">
    <property type="term" value="P:methylation"/>
    <property type="evidence" value="ECO:0007669"/>
    <property type="project" value="UniProtKB-KW"/>
</dbReference>
<name>A0A8S5U8Y7_9CAUD</name>
<feature type="active site" evidence="4">
    <location>
        <position position="73"/>
    </location>
</feature>
<dbReference type="PANTHER" id="PTHR46098:SF1">
    <property type="entry name" value="TRNA (CYTOSINE(38)-C(5))-METHYLTRANSFERASE"/>
    <property type="match status" value="1"/>
</dbReference>
<keyword evidence="3 4" id="KW-0949">S-adenosyl-L-methionine</keyword>
<evidence type="ECO:0000256" key="5">
    <source>
        <dbReference type="RuleBase" id="RU000416"/>
    </source>
</evidence>
<dbReference type="SUPFAM" id="SSF53335">
    <property type="entry name" value="S-adenosyl-L-methionine-dependent methyltransferases"/>
    <property type="match status" value="1"/>
</dbReference>
<proteinExistence type="inferred from homology"/>
<evidence type="ECO:0000256" key="4">
    <source>
        <dbReference type="PROSITE-ProRule" id="PRU01016"/>
    </source>
</evidence>
<evidence type="ECO:0000313" key="6">
    <source>
        <dbReference type="EMBL" id="DAF90924.1"/>
    </source>
</evidence>
<dbReference type="Pfam" id="PF00145">
    <property type="entry name" value="DNA_methylase"/>
    <property type="match status" value="2"/>
</dbReference>
<dbReference type="Gene3D" id="3.90.120.10">
    <property type="entry name" value="DNA Methylase, subunit A, domain 2"/>
    <property type="match status" value="1"/>
</dbReference>
<dbReference type="NCBIfam" id="TIGR00675">
    <property type="entry name" value="dcm"/>
    <property type="match status" value="1"/>
</dbReference>
<dbReference type="GO" id="GO:0008168">
    <property type="term" value="F:methyltransferase activity"/>
    <property type="evidence" value="ECO:0007669"/>
    <property type="project" value="UniProtKB-KW"/>
</dbReference>
<evidence type="ECO:0000256" key="3">
    <source>
        <dbReference type="ARBA" id="ARBA00022691"/>
    </source>
</evidence>
<accession>A0A8S5U8Y7</accession>
<dbReference type="PANTHER" id="PTHR46098">
    <property type="entry name" value="TRNA (CYTOSINE(38)-C(5))-METHYLTRANSFERASE"/>
    <property type="match status" value="1"/>
</dbReference>
<dbReference type="CDD" id="cd00315">
    <property type="entry name" value="Cyt_C5_DNA_methylase"/>
    <property type="match status" value="1"/>
</dbReference>
<protein>
    <submittedName>
        <fullName evidence="6">Cytosine specific methyltransferase</fullName>
    </submittedName>
</protein>
<keyword evidence="2 4" id="KW-0808">Transferase</keyword>
<sequence length="293" mass="32810">MKFIDFFSGIGGFHSGLERAGMECVGWCEFDKFAQTSYRAMYDTSNLWFGNDVTKVKGWELPKADLWTFGFPCQDVSIAGKQKGLKEGTRSGLFYEIMRLLDECKENKPKWLVCENVKNLLSIDGGGGFLTVISEMAERGYSIEWKVYNSKDYGVPQNRERVYIVGRTGERCTRGLLPIRKTNTAILNQIIGGSQGMRVYDPNNISCTLSSQGGGMGAKTGLYKIVNPYSQRMRIRKLTPKECFRLQGFTDEQFEKAAAVNSNSQLYKQAGNAVTVNVVEEIGKHIMSVENGV</sequence>
<keyword evidence="1 4" id="KW-0489">Methyltransferase</keyword>
<dbReference type="PROSITE" id="PS51679">
    <property type="entry name" value="SAM_MT_C5"/>
    <property type="match status" value="1"/>
</dbReference>
<dbReference type="InterPro" id="IPR031303">
    <property type="entry name" value="C5_meth_CS"/>
</dbReference>
<comment type="similarity">
    <text evidence="4 5">Belongs to the class I-like SAM-binding methyltransferase superfamily. C5-methyltransferase family.</text>
</comment>
<evidence type="ECO:0000256" key="2">
    <source>
        <dbReference type="ARBA" id="ARBA00022679"/>
    </source>
</evidence>